<name>A0A9X3BV16_9MYCO</name>
<keyword evidence="4 8" id="KW-0964">Secreted</keyword>
<sequence>MPPRCGRSSRATNARLVCRWAGRGAVALAIVAVQQWIPSALPVASAADCADAEVVFARGTDEPEGIGVVGAAFVDSLREQAVGMNIATYAVDYDAGKLQLGSGDGAKDTIKHIKSMAATCPDTKIVLGGYSQGANVVNIVAGNPIVGIAWGESMPSSLAGNIAAIATFGNVANRSGTKLPSQSAMFTGKAIDLCNPADPICHAGQGNAWSGHTDGYVPAYTTQAATFAASKLLAGMTQSVPGFGPPTGYGQLPGSAMQAPVYASPPQGTDHMPPGYVAQTPAYGPQTPGYQQSPGYTSSVPGYDPSVVAGLP</sequence>
<dbReference type="GO" id="GO:0052689">
    <property type="term" value="F:carboxylic ester hydrolase activity"/>
    <property type="evidence" value="ECO:0007669"/>
    <property type="project" value="UniProtKB-KW"/>
</dbReference>
<keyword evidence="11" id="KW-1185">Reference proteome</keyword>
<dbReference type="Gene3D" id="3.40.50.1820">
    <property type="entry name" value="alpha/beta hydrolase"/>
    <property type="match status" value="1"/>
</dbReference>
<evidence type="ECO:0000313" key="10">
    <source>
        <dbReference type="EMBL" id="MCV7170026.1"/>
    </source>
</evidence>
<feature type="region of interest" description="Disordered" evidence="9">
    <location>
        <begin position="258"/>
        <end position="312"/>
    </location>
</feature>
<dbReference type="InterPro" id="IPR000675">
    <property type="entry name" value="Cutinase/axe"/>
</dbReference>
<dbReference type="Proteomes" id="UP001140293">
    <property type="component" value="Unassembled WGS sequence"/>
</dbReference>
<evidence type="ECO:0000256" key="5">
    <source>
        <dbReference type="ARBA" id="ARBA00022729"/>
    </source>
</evidence>
<evidence type="ECO:0000256" key="8">
    <source>
        <dbReference type="RuleBase" id="RU361263"/>
    </source>
</evidence>
<feature type="compositionally biased region" description="Polar residues" evidence="9">
    <location>
        <begin position="288"/>
        <end position="300"/>
    </location>
</feature>
<evidence type="ECO:0000256" key="3">
    <source>
        <dbReference type="ARBA" id="ARBA00022487"/>
    </source>
</evidence>
<evidence type="ECO:0000256" key="2">
    <source>
        <dbReference type="ARBA" id="ARBA00007534"/>
    </source>
</evidence>
<dbReference type="InterPro" id="IPR043580">
    <property type="entry name" value="CUTINASE_1"/>
</dbReference>
<dbReference type="Pfam" id="PF01083">
    <property type="entry name" value="Cutinase"/>
    <property type="match status" value="1"/>
</dbReference>
<keyword evidence="6 8" id="KW-0378">Hydrolase</keyword>
<evidence type="ECO:0000256" key="4">
    <source>
        <dbReference type="ARBA" id="ARBA00022525"/>
    </source>
</evidence>
<reference evidence="10" key="2">
    <citation type="journal article" date="2022" name="BMC Genomics">
        <title>Comparative genome analysis of mycobacteria focusing on tRNA and non-coding RNA.</title>
        <authorList>
            <person name="Behra P.R.K."/>
            <person name="Pettersson B.M.F."/>
            <person name="Ramesh M."/>
            <person name="Das S."/>
            <person name="Dasgupta S."/>
            <person name="Kirsebom L.A."/>
        </authorList>
    </citation>
    <scope>NUCLEOTIDE SEQUENCE</scope>
    <source>
        <strain evidence="10">DSM 44615</strain>
    </source>
</reference>
<dbReference type="PANTHER" id="PTHR33630">
    <property type="entry name" value="CUTINASE RV1984C-RELATED-RELATED"/>
    <property type="match status" value="1"/>
</dbReference>
<reference evidence="10" key="1">
    <citation type="submission" date="2020-07" db="EMBL/GenBank/DDBJ databases">
        <authorList>
            <person name="Pettersson B.M.F."/>
            <person name="Behra P.R.K."/>
            <person name="Ramesh M."/>
            <person name="Das S."/>
            <person name="Dasgupta S."/>
            <person name="Kirsebom L.A."/>
        </authorList>
    </citation>
    <scope>NUCLEOTIDE SEQUENCE</scope>
    <source>
        <strain evidence="10">DSM 44615</strain>
    </source>
</reference>
<dbReference type="GO" id="GO:0005576">
    <property type="term" value="C:extracellular region"/>
    <property type="evidence" value="ECO:0007669"/>
    <property type="project" value="UniProtKB-SubCell"/>
</dbReference>
<evidence type="ECO:0000256" key="1">
    <source>
        <dbReference type="ARBA" id="ARBA00004613"/>
    </source>
</evidence>
<dbReference type="EC" id="3.1.1.-" evidence="8"/>
<comment type="function">
    <text evidence="8">Catalyzes the hydrolysis of complex carboxylic polyesters found in the cell wall of plants. Degrades cutin, a macromolecule that forms the structure of the plant cuticle.</text>
</comment>
<evidence type="ECO:0000256" key="7">
    <source>
        <dbReference type="ARBA" id="ARBA00023157"/>
    </source>
</evidence>
<evidence type="ECO:0000256" key="6">
    <source>
        <dbReference type="ARBA" id="ARBA00022801"/>
    </source>
</evidence>
<accession>A0A9X3BV16</accession>
<dbReference type="InterPro" id="IPR029058">
    <property type="entry name" value="AB_hydrolase_fold"/>
</dbReference>
<dbReference type="SUPFAM" id="SSF53474">
    <property type="entry name" value="alpha/beta-Hydrolases"/>
    <property type="match status" value="1"/>
</dbReference>
<dbReference type="RefSeq" id="WP_372503709.1">
    <property type="nucleotide sequence ID" value="NZ_JACKSJ010000062.1"/>
</dbReference>
<keyword evidence="7" id="KW-1015">Disulfide bond</keyword>
<organism evidence="10 11">
    <name type="scientific">[Mycobacterium] manitobense</name>
    <dbReference type="NCBI Taxonomy" id="190147"/>
    <lineage>
        <taxon>Bacteria</taxon>
        <taxon>Bacillati</taxon>
        <taxon>Actinomycetota</taxon>
        <taxon>Actinomycetes</taxon>
        <taxon>Mycobacteriales</taxon>
        <taxon>Mycobacteriaceae</taxon>
        <taxon>Mycolicibacterium</taxon>
    </lineage>
</organism>
<dbReference type="SMART" id="SM01110">
    <property type="entry name" value="Cutinase"/>
    <property type="match status" value="1"/>
</dbReference>
<evidence type="ECO:0000313" key="11">
    <source>
        <dbReference type="Proteomes" id="UP001140293"/>
    </source>
</evidence>
<keyword evidence="5" id="KW-0732">Signal</keyword>
<comment type="similarity">
    <text evidence="2 8">Belongs to the cutinase family.</text>
</comment>
<dbReference type="PANTHER" id="PTHR33630:SF9">
    <property type="entry name" value="CUTINASE 4"/>
    <property type="match status" value="1"/>
</dbReference>
<comment type="subcellular location">
    <subcellularLocation>
        <location evidence="1 8">Secreted</location>
    </subcellularLocation>
</comment>
<evidence type="ECO:0000256" key="9">
    <source>
        <dbReference type="SAM" id="MobiDB-lite"/>
    </source>
</evidence>
<gene>
    <name evidence="10" type="ORF">H7I41_08835</name>
</gene>
<dbReference type="EMBL" id="JACKSJ010000062">
    <property type="protein sequence ID" value="MCV7170026.1"/>
    <property type="molecule type" value="Genomic_DNA"/>
</dbReference>
<dbReference type="AlphaFoldDB" id="A0A9X3BV16"/>
<proteinExistence type="inferred from homology"/>
<keyword evidence="3 8" id="KW-0719">Serine esterase</keyword>
<dbReference type="PROSITE" id="PS00155">
    <property type="entry name" value="CUTINASE_1"/>
    <property type="match status" value="1"/>
</dbReference>
<protein>
    <recommendedName>
        <fullName evidence="8">Cutinase</fullName>
        <ecNumber evidence="8">3.1.1.-</ecNumber>
    </recommendedName>
</protein>
<comment type="caution">
    <text evidence="10">The sequence shown here is derived from an EMBL/GenBank/DDBJ whole genome shotgun (WGS) entry which is preliminary data.</text>
</comment>